<evidence type="ECO:0000256" key="5">
    <source>
        <dbReference type="ARBA" id="ARBA00047658"/>
    </source>
</evidence>
<name>A0A5D3E6U6_CUCMM</name>
<dbReference type="Gene3D" id="1.25.40.120">
    <property type="entry name" value="Protein prenylyltransferase"/>
    <property type="match status" value="1"/>
</dbReference>
<evidence type="ECO:0000313" key="9">
    <source>
        <dbReference type="Proteomes" id="UP000321393"/>
    </source>
</evidence>
<comment type="similarity">
    <text evidence="1 6">Belongs to the protein prenyltransferase subunit alpha family.</text>
</comment>
<sequence length="284" mass="32564">MHGRPHKPQKPEEEGASPVEAGKLQNLRSQLLANHHQKKLKVLCVRTSSRRVVSSKMDFEQGAFVHRSGVANAKNFCAWNYRRLIRACILPIQSQADSRSSHVHFKGNLLAYFFVRSSDLLAGLMSIHEEKELKYTTDMIDRNFNNYSVWQNRSVLLAKLLNKKAENNFPVEKVLDEEYELVHQAIFTDPDDQSGWFYHLWPLDQTLKTNLPYLVSSWPPRSLDVALSRTGCLDDHTLSPFSSFHSDSGTILLILYFDQLVQAVHSSLVVTESKTNLRCRLILE</sequence>
<comment type="catalytic activity">
    <reaction evidence="5 6">
        <text>geranylgeranyl diphosphate + L-cysteinyl-[protein] = S-geranylgeranyl-L-cysteinyl-[protein] + diphosphate</text>
        <dbReference type="Rhea" id="RHEA:21240"/>
        <dbReference type="Rhea" id="RHEA-COMP:10131"/>
        <dbReference type="Rhea" id="RHEA-COMP:11537"/>
        <dbReference type="ChEBI" id="CHEBI:29950"/>
        <dbReference type="ChEBI" id="CHEBI:33019"/>
        <dbReference type="ChEBI" id="CHEBI:57533"/>
        <dbReference type="ChEBI" id="CHEBI:86021"/>
        <dbReference type="EC" id="2.5.1.60"/>
    </reaction>
</comment>
<dbReference type="AlphaFoldDB" id="A0A5D3E6U6"/>
<evidence type="ECO:0000256" key="6">
    <source>
        <dbReference type="RuleBase" id="RU367120"/>
    </source>
</evidence>
<keyword evidence="2 6" id="KW-0637">Prenyltransferase</keyword>
<comment type="function">
    <text evidence="6">Catalyzes the transfer of a geranyl-geranyl moiety from geranyl-geranyl pyrophosphate to cysteines occuring in specific C-terminal amino acid sequences.</text>
</comment>
<proteinExistence type="inferred from homology"/>
<dbReference type="Pfam" id="PF01239">
    <property type="entry name" value="PPTA"/>
    <property type="match status" value="2"/>
</dbReference>
<dbReference type="GO" id="GO:0005968">
    <property type="term" value="C:Rab-protein geranylgeranyltransferase complex"/>
    <property type="evidence" value="ECO:0007669"/>
    <property type="project" value="TreeGrafter"/>
</dbReference>
<evidence type="ECO:0000256" key="2">
    <source>
        <dbReference type="ARBA" id="ARBA00022602"/>
    </source>
</evidence>
<dbReference type="OrthoDB" id="1658at2759"/>
<comment type="caution">
    <text evidence="8">The sequence shown here is derived from an EMBL/GenBank/DDBJ whole genome shotgun (WGS) entry which is preliminary data.</text>
</comment>
<dbReference type="STRING" id="1194695.A0A5D3E6U6"/>
<dbReference type="SUPFAM" id="SSF48439">
    <property type="entry name" value="Protein prenylyltransferase"/>
    <property type="match status" value="1"/>
</dbReference>
<dbReference type="EMBL" id="SSTD01000141">
    <property type="protein sequence ID" value="TYK31271.1"/>
    <property type="molecule type" value="Genomic_DNA"/>
</dbReference>
<dbReference type="PROSITE" id="PS51147">
    <property type="entry name" value="PFTA"/>
    <property type="match status" value="2"/>
</dbReference>
<dbReference type="EMBL" id="SSTE01018688">
    <property type="protein sequence ID" value="KAA0038661.1"/>
    <property type="molecule type" value="Genomic_DNA"/>
</dbReference>
<evidence type="ECO:0000313" key="10">
    <source>
        <dbReference type="Proteomes" id="UP000321947"/>
    </source>
</evidence>
<dbReference type="PANTHER" id="PTHR11129:SF2">
    <property type="entry name" value="GERANYLGERANYL TRANSFERASE TYPE-2 SUBUNIT ALPHA"/>
    <property type="match status" value="1"/>
</dbReference>
<evidence type="ECO:0000313" key="7">
    <source>
        <dbReference type="EMBL" id="KAA0038661.1"/>
    </source>
</evidence>
<evidence type="ECO:0000313" key="8">
    <source>
        <dbReference type="EMBL" id="TYK31271.1"/>
    </source>
</evidence>
<protein>
    <recommendedName>
        <fullName evidence="6">Geranylgeranyl transferase type-2 subunit alpha</fullName>
        <ecNumber evidence="6">2.5.1.60</ecNumber>
    </recommendedName>
    <alternativeName>
        <fullName evidence="6">Geranylgeranyl transferase type II subunit alpha</fullName>
    </alternativeName>
</protein>
<keyword evidence="3 6" id="KW-0808">Transferase</keyword>
<dbReference type="PANTHER" id="PTHR11129">
    <property type="entry name" value="PROTEIN FARNESYLTRANSFERASE ALPHA SUBUNIT/RAB GERANYLGERANYL TRANSFERASE ALPHA SUBUNIT"/>
    <property type="match status" value="1"/>
</dbReference>
<dbReference type="InterPro" id="IPR002088">
    <property type="entry name" value="Prenyl_trans_a"/>
</dbReference>
<evidence type="ECO:0000256" key="1">
    <source>
        <dbReference type="ARBA" id="ARBA00006734"/>
    </source>
</evidence>
<evidence type="ECO:0000256" key="3">
    <source>
        <dbReference type="ARBA" id="ARBA00022679"/>
    </source>
</evidence>
<dbReference type="GO" id="GO:0004663">
    <property type="term" value="F:Rab geranylgeranyltransferase activity"/>
    <property type="evidence" value="ECO:0007669"/>
    <property type="project" value="UniProtKB-UniRule"/>
</dbReference>
<keyword evidence="4" id="KW-0677">Repeat</keyword>
<evidence type="ECO:0000256" key="4">
    <source>
        <dbReference type="ARBA" id="ARBA00022737"/>
    </source>
</evidence>
<dbReference type="EC" id="2.5.1.60" evidence="6"/>
<gene>
    <name evidence="8" type="ORF">E5676_scaffold455G005630</name>
    <name evidence="7" type="ORF">E6C27_scaffold92G001980</name>
</gene>
<organism evidence="8 10">
    <name type="scientific">Cucumis melo var. makuwa</name>
    <name type="common">Oriental melon</name>
    <dbReference type="NCBI Taxonomy" id="1194695"/>
    <lineage>
        <taxon>Eukaryota</taxon>
        <taxon>Viridiplantae</taxon>
        <taxon>Streptophyta</taxon>
        <taxon>Embryophyta</taxon>
        <taxon>Tracheophyta</taxon>
        <taxon>Spermatophyta</taxon>
        <taxon>Magnoliopsida</taxon>
        <taxon>eudicotyledons</taxon>
        <taxon>Gunneridae</taxon>
        <taxon>Pentapetalae</taxon>
        <taxon>rosids</taxon>
        <taxon>fabids</taxon>
        <taxon>Cucurbitales</taxon>
        <taxon>Cucurbitaceae</taxon>
        <taxon>Benincaseae</taxon>
        <taxon>Cucumis</taxon>
    </lineage>
</organism>
<accession>A0A5D3E6U6</accession>
<dbReference type="GO" id="GO:0097354">
    <property type="term" value="P:prenylation"/>
    <property type="evidence" value="ECO:0007669"/>
    <property type="project" value="UniProtKB-UniRule"/>
</dbReference>
<dbReference type="Proteomes" id="UP000321393">
    <property type="component" value="Unassembled WGS sequence"/>
</dbReference>
<dbReference type="Proteomes" id="UP000321947">
    <property type="component" value="Unassembled WGS sequence"/>
</dbReference>
<reference evidence="9 10" key="1">
    <citation type="submission" date="2019-08" db="EMBL/GenBank/DDBJ databases">
        <title>Draft genome sequences of two oriental melons (Cucumis melo L. var makuwa).</title>
        <authorList>
            <person name="Kwon S.-Y."/>
        </authorList>
    </citation>
    <scope>NUCLEOTIDE SEQUENCE [LARGE SCALE GENOMIC DNA]</scope>
    <source>
        <strain evidence="10">cv. Chang Bougi</strain>
        <strain evidence="9">cv. SW 3</strain>
        <tissue evidence="8">Leaf</tissue>
    </source>
</reference>